<dbReference type="Proteomes" id="UP001432128">
    <property type="component" value="Chromosome"/>
</dbReference>
<evidence type="ECO:0000256" key="6">
    <source>
        <dbReference type="SAM" id="Phobius"/>
    </source>
</evidence>
<name>A0AAU4JX41_9NOCA</name>
<dbReference type="PANTHER" id="PTHR33630">
    <property type="entry name" value="CUTINASE RV1984C-RELATED-RELATED"/>
    <property type="match status" value="1"/>
</dbReference>
<dbReference type="GO" id="GO:0052689">
    <property type="term" value="F:carboxylic ester hydrolase activity"/>
    <property type="evidence" value="ECO:0007669"/>
    <property type="project" value="UniProtKB-KW"/>
</dbReference>
<protein>
    <submittedName>
        <fullName evidence="7">Cutinase family protein</fullName>
    </submittedName>
</protein>
<feature type="compositionally biased region" description="Polar residues" evidence="5">
    <location>
        <begin position="132"/>
        <end position="148"/>
    </location>
</feature>
<sequence>MPPRPRTTDPRRRRRRIVIGVILGVVVLAIIAIILVVALIVSLLRPSPPGPGPGPGPSSSAQRPSAQSADCPDVQVIVVPGTWESSANDDPYAPSANPASLMLKVSKPLGEAFPGSRADVYTVPYVAQFRNPTNPADRTTDYNTSRAQGTARAKGKITEVNQRCPLTSYVLMGFSQGAVIVGDIASDIGNGRGPVAQDLVLGVGLIADGRRQPGEAKTPGPDPKGVGAEVALGGFGGIVPGIAMTGGRPGAFGDLKDRTYSICAEGDLVCDSPTILNPIDALGKLAGAINNPVHALYATTRYWNDNGASATRWMFGWARSLISDAPRPPHT</sequence>
<keyword evidence="6" id="KW-0472">Membrane</keyword>
<dbReference type="RefSeq" id="WP_328856020.1">
    <property type="nucleotide sequence ID" value="NZ_CP108021.1"/>
</dbReference>
<feature type="region of interest" description="Disordered" evidence="5">
    <location>
        <begin position="49"/>
        <end position="70"/>
    </location>
</feature>
<evidence type="ECO:0000256" key="2">
    <source>
        <dbReference type="ARBA" id="ARBA00022487"/>
    </source>
</evidence>
<comment type="similarity">
    <text evidence="1">Belongs to the cutinase family.</text>
</comment>
<evidence type="ECO:0000256" key="1">
    <source>
        <dbReference type="ARBA" id="ARBA00007534"/>
    </source>
</evidence>
<keyword evidence="6" id="KW-1133">Transmembrane helix</keyword>
<evidence type="ECO:0000256" key="3">
    <source>
        <dbReference type="ARBA" id="ARBA00022801"/>
    </source>
</evidence>
<dbReference type="InterPro" id="IPR000675">
    <property type="entry name" value="Cutinase/axe"/>
</dbReference>
<evidence type="ECO:0000313" key="8">
    <source>
        <dbReference type="Proteomes" id="UP001432128"/>
    </source>
</evidence>
<dbReference type="SUPFAM" id="SSF53474">
    <property type="entry name" value="alpha/beta-Hydrolases"/>
    <property type="match status" value="1"/>
</dbReference>
<dbReference type="Pfam" id="PF01083">
    <property type="entry name" value="Cutinase"/>
    <property type="match status" value="1"/>
</dbReference>
<dbReference type="InterPro" id="IPR029058">
    <property type="entry name" value="AB_hydrolase_fold"/>
</dbReference>
<evidence type="ECO:0000313" key="7">
    <source>
        <dbReference type="EMBL" id="WUM18358.1"/>
    </source>
</evidence>
<accession>A0AAU4JX41</accession>
<keyword evidence="4" id="KW-1015">Disulfide bond</keyword>
<dbReference type="PANTHER" id="PTHR33630:SF9">
    <property type="entry name" value="CUTINASE 4"/>
    <property type="match status" value="1"/>
</dbReference>
<proteinExistence type="inferred from homology"/>
<keyword evidence="3" id="KW-0378">Hydrolase</keyword>
<organism evidence="7 8">
    <name type="scientific">Williamsia herbipolensis</name>
    <dbReference type="NCBI Taxonomy" id="1603258"/>
    <lineage>
        <taxon>Bacteria</taxon>
        <taxon>Bacillati</taxon>
        <taxon>Actinomycetota</taxon>
        <taxon>Actinomycetes</taxon>
        <taxon>Mycobacteriales</taxon>
        <taxon>Nocardiaceae</taxon>
        <taxon>Williamsia</taxon>
    </lineage>
</organism>
<dbReference type="SMART" id="SM01110">
    <property type="entry name" value="Cutinase"/>
    <property type="match status" value="1"/>
</dbReference>
<gene>
    <name evidence="7" type="ORF">OG579_11370</name>
</gene>
<dbReference type="Gene3D" id="3.40.50.1820">
    <property type="entry name" value="alpha/beta hydrolase"/>
    <property type="match status" value="1"/>
</dbReference>
<dbReference type="KEGG" id="whr:OG579_11370"/>
<evidence type="ECO:0000256" key="5">
    <source>
        <dbReference type="SAM" id="MobiDB-lite"/>
    </source>
</evidence>
<reference evidence="7 8" key="1">
    <citation type="submission" date="2022-10" db="EMBL/GenBank/DDBJ databases">
        <title>The complete genomes of actinobacterial strains from the NBC collection.</title>
        <authorList>
            <person name="Joergensen T.S."/>
            <person name="Alvarez Arevalo M."/>
            <person name="Sterndorff E.B."/>
            <person name="Faurdal D."/>
            <person name="Vuksanovic O."/>
            <person name="Mourched A.-S."/>
            <person name="Charusanti P."/>
            <person name="Shaw S."/>
            <person name="Blin K."/>
            <person name="Weber T."/>
        </authorList>
    </citation>
    <scope>NUCLEOTIDE SEQUENCE [LARGE SCALE GENOMIC DNA]</scope>
    <source>
        <strain evidence="7 8">NBC_00319</strain>
    </source>
</reference>
<evidence type="ECO:0000256" key="4">
    <source>
        <dbReference type="ARBA" id="ARBA00023157"/>
    </source>
</evidence>
<dbReference type="EMBL" id="CP108021">
    <property type="protein sequence ID" value="WUM18358.1"/>
    <property type="molecule type" value="Genomic_DNA"/>
</dbReference>
<feature type="transmembrane region" description="Helical" evidence="6">
    <location>
        <begin position="21"/>
        <end position="44"/>
    </location>
</feature>
<dbReference type="AlphaFoldDB" id="A0AAU4JX41"/>
<feature type="region of interest" description="Disordered" evidence="5">
    <location>
        <begin position="132"/>
        <end position="154"/>
    </location>
</feature>
<feature type="compositionally biased region" description="Low complexity" evidence="5">
    <location>
        <begin position="57"/>
        <end position="68"/>
    </location>
</feature>
<keyword evidence="8" id="KW-1185">Reference proteome</keyword>
<keyword evidence="6" id="KW-0812">Transmembrane</keyword>
<keyword evidence="2" id="KW-0719">Serine esterase</keyword>